<feature type="domain" description="Histidine kinase/HSP90-like ATPase" evidence="9">
    <location>
        <begin position="468"/>
        <end position="568"/>
    </location>
</feature>
<feature type="transmembrane region" description="Helical" evidence="8">
    <location>
        <begin position="283"/>
        <end position="306"/>
    </location>
</feature>
<keyword evidence="8" id="KW-1133">Transmembrane helix</keyword>
<dbReference type="Gene3D" id="3.30.450.20">
    <property type="entry name" value="PAS domain"/>
    <property type="match status" value="2"/>
</dbReference>
<keyword evidence="8" id="KW-0812">Transmembrane</keyword>
<name>A0A291GEJ4_9RHOB</name>
<organism evidence="10 11">
    <name type="scientific">Celeribacter ethanolicus</name>
    <dbReference type="NCBI Taxonomy" id="1758178"/>
    <lineage>
        <taxon>Bacteria</taxon>
        <taxon>Pseudomonadati</taxon>
        <taxon>Pseudomonadota</taxon>
        <taxon>Alphaproteobacteria</taxon>
        <taxon>Rhodobacterales</taxon>
        <taxon>Roseobacteraceae</taxon>
        <taxon>Celeribacter</taxon>
    </lineage>
</organism>
<dbReference type="InterPro" id="IPR036890">
    <property type="entry name" value="HATPase_C_sf"/>
</dbReference>
<evidence type="ECO:0000256" key="6">
    <source>
        <dbReference type="ARBA" id="ARBA00022777"/>
    </source>
</evidence>
<dbReference type="Pfam" id="PF07568">
    <property type="entry name" value="HisKA_2"/>
    <property type="match status" value="1"/>
</dbReference>
<comment type="catalytic activity">
    <reaction evidence="1">
        <text>ATP + protein L-histidine = ADP + protein N-phospho-L-histidine.</text>
        <dbReference type="EC" id="2.7.13.3"/>
    </reaction>
</comment>
<keyword evidence="6" id="KW-0418">Kinase</keyword>
<evidence type="ECO:0000256" key="2">
    <source>
        <dbReference type="ARBA" id="ARBA00012438"/>
    </source>
</evidence>
<proteinExistence type="predicted"/>
<dbReference type="OrthoDB" id="9767435at2"/>
<evidence type="ECO:0000259" key="9">
    <source>
        <dbReference type="SMART" id="SM00387"/>
    </source>
</evidence>
<dbReference type="STRING" id="1758178.GCA_001550095_01959"/>
<keyword evidence="5" id="KW-0547">Nucleotide-binding</keyword>
<dbReference type="KEGG" id="ceh:CEW89_14095"/>
<evidence type="ECO:0000313" key="11">
    <source>
        <dbReference type="Proteomes" id="UP000217935"/>
    </source>
</evidence>
<dbReference type="AlphaFoldDB" id="A0A291GEJ4"/>
<dbReference type="InterPro" id="IPR011495">
    <property type="entry name" value="Sig_transdc_His_kin_sub2_dim/P"/>
</dbReference>
<accession>A0A291GEJ4</accession>
<gene>
    <name evidence="10" type="ORF">CEW89_14095</name>
</gene>
<evidence type="ECO:0000256" key="4">
    <source>
        <dbReference type="ARBA" id="ARBA00022679"/>
    </source>
</evidence>
<dbReference type="PANTHER" id="PTHR41523">
    <property type="entry name" value="TWO-COMPONENT SYSTEM SENSOR PROTEIN"/>
    <property type="match status" value="1"/>
</dbReference>
<evidence type="ECO:0000256" key="3">
    <source>
        <dbReference type="ARBA" id="ARBA00022553"/>
    </source>
</evidence>
<keyword evidence="3" id="KW-0597">Phosphoprotein</keyword>
<evidence type="ECO:0000256" key="8">
    <source>
        <dbReference type="SAM" id="Phobius"/>
    </source>
</evidence>
<keyword evidence="8" id="KW-0472">Membrane</keyword>
<keyword evidence="11" id="KW-1185">Reference proteome</keyword>
<evidence type="ECO:0000256" key="5">
    <source>
        <dbReference type="ARBA" id="ARBA00022741"/>
    </source>
</evidence>
<feature type="transmembrane region" description="Helical" evidence="8">
    <location>
        <begin position="12"/>
        <end position="35"/>
    </location>
</feature>
<dbReference type="Gene3D" id="3.30.565.10">
    <property type="entry name" value="Histidine kinase-like ATPase, C-terminal domain"/>
    <property type="match status" value="1"/>
</dbReference>
<evidence type="ECO:0000256" key="1">
    <source>
        <dbReference type="ARBA" id="ARBA00000085"/>
    </source>
</evidence>
<keyword evidence="4" id="KW-0808">Transferase</keyword>
<evidence type="ECO:0000256" key="7">
    <source>
        <dbReference type="ARBA" id="ARBA00022840"/>
    </source>
</evidence>
<dbReference type="PANTHER" id="PTHR41523:SF8">
    <property type="entry name" value="ETHYLENE RESPONSE SENSOR PROTEIN"/>
    <property type="match status" value="1"/>
</dbReference>
<keyword evidence="7" id="KW-0067">ATP-binding</keyword>
<sequence>MTAKNWRGYVDGLGLRIAALLSIALFPIGLIAVSITHQFSEAADERAQSNLLALTAQAAAGEEALIRTGFGSTDALAAVIPSIEADTSACNRIFVDFIADNQAFSFAGYVGTDGILKCGSSAVGYDFKGREVYQGMMQHPGPRSDLIFNAPISKTSVIVLSAPVYRDGAFDGYVTVSLPHNETRMKLENQPVDRPVDLITFNNEGEILSAAGGLQGVVGELPAGRPLVGLAGQYRFSFTGQTNDGEERVFAVVPILRDQVYAIGSWPQERLSVAPGLSIASPMFFPIAMWLTSLGVAYFAVHRLVIKPIRRLSRDMRDFAVTRRHEQRYRDTGLPRELREIDQTWHNLAETVIRDEAELEDTIHDKSVLLKEVHHRVKNNLQLIASIVNMKVRKAKTPEARFALKEVQGRVMSIATVHRSLYETTTEGRVRADELMRSTIGKLVSASVANEAHLKSTEEYDPVVLYPDQAVPLSLLATEATTNALKYIGRPEEGMPRIEVRLKTLEPGTARLIVSNTKGTPLLPPEQVSGTGLGTNLIKAFAQQLGGKLEVEDGDVFFSVVVDFPIASFDEAQRDSEIVEVD</sequence>
<dbReference type="EMBL" id="CP022196">
    <property type="protein sequence ID" value="ATG48587.1"/>
    <property type="molecule type" value="Genomic_DNA"/>
</dbReference>
<dbReference type="GO" id="GO:0005524">
    <property type="term" value="F:ATP binding"/>
    <property type="evidence" value="ECO:0007669"/>
    <property type="project" value="UniProtKB-KW"/>
</dbReference>
<dbReference type="SMART" id="SM00387">
    <property type="entry name" value="HATPase_c"/>
    <property type="match status" value="1"/>
</dbReference>
<dbReference type="GO" id="GO:0004673">
    <property type="term" value="F:protein histidine kinase activity"/>
    <property type="evidence" value="ECO:0007669"/>
    <property type="project" value="UniProtKB-EC"/>
</dbReference>
<reference evidence="10 11" key="1">
    <citation type="submission" date="2017-06" db="EMBL/GenBank/DDBJ databases">
        <title>Celeribacter sp. TSPH2 complete genome sequence.</title>
        <authorList>
            <person name="Woo J.-H."/>
            <person name="Kim H.-S."/>
        </authorList>
    </citation>
    <scope>NUCLEOTIDE SEQUENCE [LARGE SCALE GENOMIC DNA]</scope>
    <source>
        <strain evidence="10 11">TSPH2</strain>
    </source>
</reference>
<evidence type="ECO:0000313" key="10">
    <source>
        <dbReference type="EMBL" id="ATG48587.1"/>
    </source>
</evidence>
<dbReference type="RefSeq" id="WP_096806320.1">
    <property type="nucleotide sequence ID" value="NZ_CP022196.1"/>
</dbReference>
<protein>
    <recommendedName>
        <fullName evidence="2">histidine kinase</fullName>
        <ecNumber evidence="2">2.7.13.3</ecNumber>
    </recommendedName>
</protein>
<dbReference type="InterPro" id="IPR003594">
    <property type="entry name" value="HATPase_dom"/>
</dbReference>
<dbReference type="EC" id="2.7.13.3" evidence="2"/>
<dbReference type="Proteomes" id="UP000217935">
    <property type="component" value="Chromosome"/>
</dbReference>
<dbReference type="SUPFAM" id="SSF55874">
    <property type="entry name" value="ATPase domain of HSP90 chaperone/DNA topoisomerase II/histidine kinase"/>
    <property type="match status" value="1"/>
</dbReference>